<reference evidence="2 3" key="1">
    <citation type="journal article" date="2010" name="PLoS ONE">
        <title>The Waddlia genome: a window into chlamydial biology.</title>
        <authorList>
            <person name="Bertelli C."/>
            <person name="Collyn F."/>
            <person name="Croxatto A."/>
            <person name="Ruckert C."/>
            <person name="Polkinghorne A."/>
            <person name="Kebbi-Beghdadi C."/>
            <person name="Goesmann A."/>
            <person name="Vaughan L."/>
            <person name="Greub G."/>
        </authorList>
    </citation>
    <scope>NUCLEOTIDE SEQUENCE [LARGE SCALE GENOMIC DNA]</scope>
    <source>
        <strain evidence="3">ATCC VR-1470 / WSU 86-1044</strain>
    </source>
</reference>
<accession>D6YRQ6</accession>
<organism evidence="2 3">
    <name type="scientific">Waddlia chondrophila (strain ATCC VR-1470 / WSU 86-1044)</name>
    <dbReference type="NCBI Taxonomy" id="716544"/>
    <lineage>
        <taxon>Bacteria</taxon>
        <taxon>Pseudomonadati</taxon>
        <taxon>Chlamydiota</taxon>
        <taxon>Chlamydiia</taxon>
        <taxon>Parachlamydiales</taxon>
        <taxon>Waddliaceae</taxon>
        <taxon>Waddlia</taxon>
    </lineage>
</organism>
<proteinExistence type="predicted"/>
<name>D6YRQ6_WADCW</name>
<dbReference type="HOGENOM" id="CLU_3067580_0_0_0"/>
<dbReference type="AlphaFoldDB" id="D6YRQ6"/>
<protein>
    <submittedName>
        <fullName evidence="2">Uncharacterized protein</fullName>
    </submittedName>
</protein>
<dbReference type="Proteomes" id="UP000001505">
    <property type="component" value="Chromosome"/>
</dbReference>
<dbReference type="EMBL" id="CP001928">
    <property type="protein sequence ID" value="ADI38751.1"/>
    <property type="molecule type" value="Genomic_DNA"/>
</dbReference>
<dbReference type="RefSeq" id="WP_013182462.1">
    <property type="nucleotide sequence ID" value="NC_014225.1"/>
</dbReference>
<feature type="region of interest" description="Disordered" evidence="1">
    <location>
        <begin position="1"/>
        <end position="30"/>
    </location>
</feature>
<dbReference type="KEGG" id="wch:wcw_1401"/>
<feature type="compositionally biased region" description="Basic and acidic residues" evidence="1">
    <location>
        <begin position="19"/>
        <end position="30"/>
    </location>
</feature>
<sequence>MKDAKNHLKHLQKKVIQSARKEETKKNTGLLSKEERVVEFKRPKTVLNKRKIA</sequence>
<evidence type="ECO:0000256" key="1">
    <source>
        <dbReference type="SAM" id="MobiDB-lite"/>
    </source>
</evidence>
<evidence type="ECO:0000313" key="2">
    <source>
        <dbReference type="EMBL" id="ADI38751.1"/>
    </source>
</evidence>
<gene>
    <name evidence="2" type="ordered locus">wcw_1401</name>
</gene>
<evidence type="ECO:0000313" key="3">
    <source>
        <dbReference type="Proteomes" id="UP000001505"/>
    </source>
</evidence>
<keyword evidence="3" id="KW-1185">Reference proteome</keyword>